<dbReference type="EMBL" id="JARAKH010000026">
    <property type="protein sequence ID" value="KAK8390097.1"/>
    <property type="molecule type" value="Genomic_DNA"/>
</dbReference>
<dbReference type="InterPro" id="IPR011022">
    <property type="entry name" value="Arrestin_C-like"/>
</dbReference>
<dbReference type="SMART" id="SM01017">
    <property type="entry name" value="Arrestin_C"/>
    <property type="match status" value="1"/>
</dbReference>
<comment type="similarity">
    <text evidence="1">Belongs to the arrestin family.</text>
</comment>
<dbReference type="AlphaFoldDB" id="A0AAW0TU46"/>
<dbReference type="InterPro" id="IPR011021">
    <property type="entry name" value="Arrestin-like_N"/>
</dbReference>
<protein>
    <recommendedName>
        <fullName evidence="3">Arrestin C-terminal-like domain-containing protein</fullName>
    </recommendedName>
</protein>
<feature type="compositionally biased region" description="Pro residues" evidence="2">
    <location>
        <begin position="319"/>
        <end position="332"/>
    </location>
</feature>
<dbReference type="Pfam" id="PF02752">
    <property type="entry name" value="Arrestin_C"/>
    <property type="match status" value="1"/>
</dbReference>
<gene>
    <name evidence="4" type="ORF">O3P69_012968</name>
</gene>
<dbReference type="PANTHER" id="PTHR11188:SF176">
    <property type="entry name" value="ARRESTIN DOMAIN-CONTAINING PROTEIN 1"/>
    <property type="match status" value="1"/>
</dbReference>
<evidence type="ECO:0000256" key="2">
    <source>
        <dbReference type="SAM" id="MobiDB-lite"/>
    </source>
</evidence>
<dbReference type="GO" id="GO:0005737">
    <property type="term" value="C:cytoplasm"/>
    <property type="evidence" value="ECO:0007669"/>
    <property type="project" value="TreeGrafter"/>
</dbReference>
<feature type="domain" description="Arrestin C-terminal-like" evidence="3">
    <location>
        <begin position="195"/>
        <end position="301"/>
    </location>
</feature>
<dbReference type="Gene3D" id="2.60.40.640">
    <property type="match status" value="2"/>
</dbReference>
<dbReference type="Pfam" id="PF00339">
    <property type="entry name" value="Arrestin_N"/>
    <property type="match status" value="1"/>
</dbReference>
<evidence type="ECO:0000313" key="4">
    <source>
        <dbReference type="EMBL" id="KAK8390097.1"/>
    </source>
</evidence>
<feature type="region of interest" description="Disordered" evidence="2">
    <location>
        <begin position="310"/>
        <end position="362"/>
    </location>
</feature>
<evidence type="ECO:0000313" key="5">
    <source>
        <dbReference type="Proteomes" id="UP001487740"/>
    </source>
</evidence>
<dbReference type="InterPro" id="IPR014752">
    <property type="entry name" value="Arrestin-like_C"/>
</dbReference>
<dbReference type="SUPFAM" id="SSF81296">
    <property type="entry name" value="E set domains"/>
    <property type="match status" value="2"/>
</dbReference>
<reference evidence="4 5" key="1">
    <citation type="submission" date="2023-03" db="EMBL/GenBank/DDBJ databases">
        <title>High-quality genome of Scylla paramamosain provides insights in environmental adaptation.</title>
        <authorList>
            <person name="Zhang L."/>
        </authorList>
    </citation>
    <scope>NUCLEOTIDE SEQUENCE [LARGE SCALE GENOMIC DNA]</scope>
    <source>
        <strain evidence="4">LZ_2023a</strain>
        <tissue evidence="4">Muscle</tissue>
    </source>
</reference>
<dbReference type="InterPro" id="IPR014756">
    <property type="entry name" value="Ig_E-set"/>
</dbReference>
<proteinExistence type="inferred from homology"/>
<dbReference type="InterPro" id="IPR050357">
    <property type="entry name" value="Arrestin_domain-protein"/>
</dbReference>
<name>A0AAW0TU46_SCYPA</name>
<keyword evidence="5" id="KW-1185">Reference proteome</keyword>
<dbReference type="GO" id="GO:0015031">
    <property type="term" value="P:protein transport"/>
    <property type="evidence" value="ECO:0007669"/>
    <property type="project" value="TreeGrafter"/>
</dbReference>
<evidence type="ECO:0000259" key="3">
    <source>
        <dbReference type="SMART" id="SM01017"/>
    </source>
</evidence>
<organism evidence="4 5">
    <name type="scientific">Scylla paramamosain</name>
    <name type="common">Mud crab</name>
    <dbReference type="NCBI Taxonomy" id="85552"/>
    <lineage>
        <taxon>Eukaryota</taxon>
        <taxon>Metazoa</taxon>
        <taxon>Ecdysozoa</taxon>
        <taxon>Arthropoda</taxon>
        <taxon>Crustacea</taxon>
        <taxon>Multicrustacea</taxon>
        <taxon>Malacostraca</taxon>
        <taxon>Eumalacostraca</taxon>
        <taxon>Eucarida</taxon>
        <taxon>Decapoda</taxon>
        <taxon>Pleocyemata</taxon>
        <taxon>Brachyura</taxon>
        <taxon>Eubrachyura</taxon>
        <taxon>Portunoidea</taxon>
        <taxon>Portunidae</taxon>
        <taxon>Portuninae</taxon>
        <taxon>Scylla</taxon>
    </lineage>
</organism>
<evidence type="ECO:0000256" key="1">
    <source>
        <dbReference type="ARBA" id="ARBA00005298"/>
    </source>
</evidence>
<accession>A0AAW0TU46</accession>
<dbReference type="PANTHER" id="PTHR11188">
    <property type="entry name" value="ARRESTIN DOMAIN CONTAINING PROTEIN"/>
    <property type="match status" value="1"/>
</dbReference>
<sequence>MGESKGERVCQEVSGQLHLFHLLSTTSPSCLLPCPWCLSLRKSCYTNGEDVTGWVNVKVETVTACRAILARARGFCEVRWESSSDDDDVVTDTETFFDHTITVWSGASYGENLMPGEFRFPFCFKLPDKLPPTYEGKYGHIRYSVEAQNDFQWGAVEKAIARFKVKPLQDLNEDPKLAESLPLRKEEMVCCLCCEEGPVMVSLTAEKGGYVAGEYVLITGEVTNRTSKVVESANIQLLQTITFYAKGNTKETEELAKGEYAVSIDHCHNISVEYKIRVAFSVGGYWDVDVENTFRVGTIPVGKVAFALDGDPSSNTQPSAPPLEDPITPPLPILEQPRALPAPTDPLAKEGKEGDGCALPVS</sequence>
<dbReference type="Proteomes" id="UP001487740">
    <property type="component" value="Unassembled WGS sequence"/>
</dbReference>
<comment type="caution">
    <text evidence="4">The sequence shown here is derived from an EMBL/GenBank/DDBJ whole genome shotgun (WGS) entry which is preliminary data.</text>
</comment>